<dbReference type="Pfam" id="PF07075">
    <property type="entry name" value="NamZ_N"/>
    <property type="match status" value="1"/>
</dbReference>
<dbReference type="InterPro" id="IPR012338">
    <property type="entry name" value="Beta-lactam/transpept-like"/>
</dbReference>
<feature type="domain" description="Peptidoglycan beta-N-acetylmuramidase NamZ N-terminal" evidence="3">
    <location>
        <begin position="419"/>
        <end position="619"/>
    </location>
</feature>
<dbReference type="InterPro" id="IPR001466">
    <property type="entry name" value="Beta-lactam-related"/>
</dbReference>
<evidence type="ECO:0000259" key="3">
    <source>
        <dbReference type="Pfam" id="PF07075"/>
    </source>
</evidence>
<evidence type="ECO:0000259" key="4">
    <source>
        <dbReference type="Pfam" id="PF20732"/>
    </source>
</evidence>
<evidence type="ECO:0000313" key="5">
    <source>
        <dbReference type="EMBL" id="TWW10097.1"/>
    </source>
</evidence>
<dbReference type="PANTHER" id="PTHR42915:SF1">
    <property type="entry name" value="PEPTIDOGLYCAN BETA-N-ACETYLMURAMIDASE NAMZ"/>
    <property type="match status" value="1"/>
</dbReference>
<dbReference type="Gene3D" id="3.90.1150.140">
    <property type="match status" value="1"/>
</dbReference>
<feature type="chain" id="PRO_5022980201" evidence="1">
    <location>
        <begin position="22"/>
        <end position="773"/>
    </location>
</feature>
<feature type="domain" description="Peptidoglycan beta-N-acetylmuramidase NamZ C-terminal" evidence="4">
    <location>
        <begin position="623"/>
        <end position="772"/>
    </location>
</feature>
<gene>
    <name evidence="5" type="ORF">E3A20_07900</name>
</gene>
<dbReference type="Proteomes" id="UP000321083">
    <property type="component" value="Unassembled WGS sequence"/>
</dbReference>
<evidence type="ECO:0000313" key="6">
    <source>
        <dbReference type="Proteomes" id="UP000321083"/>
    </source>
</evidence>
<dbReference type="Gene3D" id="3.40.710.10">
    <property type="entry name" value="DD-peptidase/beta-lactamase superfamily"/>
    <property type="match status" value="1"/>
</dbReference>
<dbReference type="AlphaFoldDB" id="A0A5C6M796"/>
<dbReference type="InterPro" id="IPR048502">
    <property type="entry name" value="NamZ_N"/>
</dbReference>
<dbReference type="EMBL" id="SRHE01000112">
    <property type="protein sequence ID" value="TWW10097.1"/>
    <property type="molecule type" value="Genomic_DNA"/>
</dbReference>
<protein>
    <submittedName>
        <fullName evidence="5">AmpC CubicO group peptidase S12</fullName>
    </submittedName>
</protein>
<keyword evidence="6" id="KW-1185">Reference proteome</keyword>
<dbReference type="InterPro" id="IPR048503">
    <property type="entry name" value="NamZ_C"/>
</dbReference>
<dbReference type="InterPro" id="IPR008302">
    <property type="entry name" value="NamZ"/>
</dbReference>
<dbReference type="Gene3D" id="3.40.50.12170">
    <property type="entry name" value="Uncharacterised protein PF07075, DUF1343"/>
    <property type="match status" value="1"/>
</dbReference>
<dbReference type="PANTHER" id="PTHR42915">
    <property type="entry name" value="HYPOTHETICAL 460 KDA PROTEIN IN FEUA-SIGW INTERGENIC REGION [PRECURSOR]"/>
    <property type="match status" value="1"/>
</dbReference>
<organism evidence="5 6">
    <name type="scientific">Planctomyces bekefii</name>
    <dbReference type="NCBI Taxonomy" id="1653850"/>
    <lineage>
        <taxon>Bacteria</taxon>
        <taxon>Pseudomonadati</taxon>
        <taxon>Planctomycetota</taxon>
        <taxon>Planctomycetia</taxon>
        <taxon>Planctomycetales</taxon>
        <taxon>Planctomycetaceae</taxon>
        <taxon>Planctomyces</taxon>
    </lineage>
</organism>
<evidence type="ECO:0000256" key="1">
    <source>
        <dbReference type="SAM" id="SignalP"/>
    </source>
</evidence>
<dbReference type="GO" id="GO:0033922">
    <property type="term" value="F:peptidoglycan beta-N-acetylmuramidase activity"/>
    <property type="evidence" value="ECO:0007669"/>
    <property type="project" value="InterPro"/>
</dbReference>
<accession>A0A5C6M796</accession>
<dbReference type="SUPFAM" id="SSF56601">
    <property type="entry name" value="beta-lactamase/transpeptidase-like"/>
    <property type="match status" value="1"/>
</dbReference>
<evidence type="ECO:0000259" key="2">
    <source>
        <dbReference type="Pfam" id="PF00144"/>
    </source>
</evidence>
<reference evidence="5 6" key="1">
    <citation type="submission" date="2019-08" db="EMBL/GenBank/DDBJ databases">
        <title>100 year-old enigma solved: identification of Planctomyces bekefii, the type genus and species of the phylum Planctomycetes.</title>
        <authorList>
            <person name="Svetlana D.N."/>
            <person name="Overmann J."/>
        </authorList>
    </citation>
    <scope>NUCLEOTIDE SEQUENCE [LARGE SCALE GENOMIC DNA]</scope>
    <source>
        <strain evidence="5">Phe10_nw2017</strain>
    </source>
</reference>
<reference evidence="5 6" key="2">
    <citation type="submission" date="2019-08" db="EMBL/GenBank/DDBJ databases">
        <authorList>
            <person name="Henke P."/>
        </authorList>
    </citation>
    <scope>NUCLEOTIDE SEQUENCE [LARGE SCALE GENOMIC DNA]</scope>
    <source>
        <strain evidence="5">Phe10_nw2017</strain>
    </source>
</reference>
<proteinExistence type="predicted"/>
<dbReference type="Pfam" id="PF20732">
    <property type="entry name" value="NamZ_C"/>
    <property type="match status" value="1"/>
</dbReference>
<sequence length="773" mass="84264">MRLCSVVLFCFSVLLPTLSVAQVQVPPAIPVIAPQSAGFDAVRLQVIEEVVQEGLSQSKMPGCVVVVGCRAGVVFRGAWGFRQTVPQQQPMELSTVFDLASLTKPIATATSVMLLVQQGKIQLEAPASTYWPEFAQQGKDRILIRHLLTHTAGLIADNSISDYAGTPEESMAKIAALKPVGAPGEQFIYSDVGFLVLGRIVQLVSGKSVHEFSRESIFQPLGMTETGYLPGPDLRARAAVTEQREERWMQGEVHDPRAYALQGIAGHAGLFSTADDLSRYAVMMLNGGRLGAVQVLQPETWTLMTTAIEVPRGRRALGWDARTGYSSNRGDLMTSAAFGHGGFTGTGIWIDPQADVFVIFLSNRVHPDGKGLVNPLIGRIGTIAAGARRSLPVTSGAAVLNGIDVLQRDSFAALQGRKVGLITNQTGLNRDGVSTVRLLHEAKGVQLKALFSPEHGLEGRLDIPKIGDQQDSTTGLKVFSLYGETRTPTKESLQDLDTLVFDIQDIGCRFYTYLSTMGNAMQVAADHGLRFVVLDRVNPVGGVAVDGPILDDGEQSFVGYHTIPVRHGMTAGELARMFRAEKNIGVDLQVIRVEGWRREQMYDETGLTWTNPSPNMRTLNQALLYPGVGLVEMTNVSVGRGTDTPFEIVGAPWIKERVLAEHLNGAGLSGIRFVPVRFTPLSAKYPNEVCGGVQLIITDRQTVDPLAIGIQLMCSLQALYPAEWQTKNLNRLLSSVRVRDAVLAGRDRAEIQRLWADDLAKFVERRQQFLVYE</sequence>
<feature type="domain" description="Beta-lactamase-related" evidence="2">
    <location>
        <begin position="48"/>
        <end position="370"/>
    </location>
</feature>
<dbReference type="Pfam" id="PF00144">
    <property type="entry name" value="Beta-lactamase"/>
    <property type="match status" value="1"/>
</dbReference>
<feature type="signal peptide" evidence="1">
    <location>
        <begin position="1"/>
        <end position="21"/>
    </location>
</feature>
<name>A0A5C6M796_9PLAN</name>
<comment type="caution">
    <text evidence="5">The sequence shown here is derived from an EMBL/GenBank/DDBJ whole genome shotgun (WGS) entry which is preliminary data.</text>
</comment>
<keyword evidence="1" id="KW-0732">Signal</keyword>